<evidence type="ECO:0000313" key="2">
    <source>
        <dbReference type="Proteomes" id="UP001600941"/>
    </source>
</evidence>
<organism evidence="1 2">
    <name type="scientific">Blautia parvula</name>
    <dbReference type="NCBI Taxonomy" id="2877527"/>
    <lineage>
        <taxon>Bacteria</taxon>
        <taxon>Bacillati</taxon>
        <taxon>Bacillota</taxon>
        <taxon>Clostridia</taxon>
        <taxon>Lachnospirales</taxon>
        <taxon>Lachnospiraceae</taxon>
        <taxon>Blautia</taxon>
    </lineage>
</organism>
<evidence type="ECO:0008006" key="3">
    <source>
        <dbReference type="Google" id="ProtNLM"/>
    </source>
</evidence>
<comment type="caution">
    <text evidence="1">The sequence shown here is derived from an EMBL/GenBank/DDBJ whole genome shotgun (WGS) entry which is preliminary data.</text>
</comment>
<accession>A0ABQ0BQ03</accession>
<protein>
    <recommendedName>
        <fullName evidence="3">Phage gp6-like head-tail connector protein</fullName>
    </recommendedName>
</protein>
<dbReference type="RefSeq" id="WP_390423067.1">
    <property type="nucleotide sequence ID" value="NZ_BAABZQ010000001.1"/>
</dbReference>
<dbReference type="NCBIfam" id="TIGR01560">
    <property type="entry name" value="put_DNA_pack"/>
    <property type="match status" value="1"/>
</dbReference>
<name>A0ABQ0BQ03_9FIRM</name>
<dbReference type="InterPro" id="IPR006450">
    <property type="entry name" value="Phage_HK97_gp6-like"/>
</dbReference>
<proteinExistence type="predicted"/>
<dbReference type="Proteomes" id="UP001600941">
    <property type="component" value="Unassembled WGS sequence"/>
</dbReference>
<dbReference type="Pfam" id="PF05135">
    <property type="entry name" value="Phage_connect_1"/>
    <property type="match status" value="1"/>
</dbReference>
<dbReference type="CDD" id="cd08054">
    <property type="entry name" value="gp6"/>
    <property type="match status" value="1"/>
</dbReference>
<gene>
    <name evidence="1" type="ORF">K340107D12_14280</name>
</gene>
<evidence type="ECO:0000313" key="1">
    <source>
        <dbReference type="EMBL" id="GAA6498612.1"/>
    </source>
</evidence>
<dbReference type="EMBL" id="BAABZQ010000001">
    <property type="protein sequence ID" value="GAA6498612.1"/>
    <property type="molecule type" value="Genomic_DNA"/>
</dbReference>
<sequence>MIVTLEEMKQYLRVDYEDDDQLITGFITTAEQLCRDVLRIDGEADLSADGKVKTAVMYAVAYFYEHREEADHHELTLTLRSLLFGSRKEAF</sequence>
<keyword evidence="2" id="KW-1185">Reference proteome</keyword>
<reference evidence="1 2" key="1">
    <citation type="submission" date="2024-04" db="EMBL/GenBank/DDBJ databases">
        <title>Defined microbial consortia suppress multidrug-resistant proinflammatory Enterobacteriaceae via ecological control.</title>
        <authorList>
            <person name="Furuichi M."/>
            <person name="Kawaguchi T."/>
            <person name="Pust M."/>
            <person name="Yasuma K."/>
            <person name="Plichta D."/>
            <person name="Hasegawa N."/>
            <person name="Ohya T."/>
            <person name="Bhattarai S."/>
            <person name="Sasajima S."/>
            <person name="Aoto Y."/>
            <person name="Tuganbaev T."/>
            <person name="Yaginuma M."/>
            <person name="Ueda M."/>
            <person name="Okahashi N."/>
            <person name="Amafuji K."/>
            <person name="Kiridooshi Y."/>
            <person name="Sugita K."/>
            <person name="Strazar M."/>
            <person name="Skelly A."/>
            <person name="Suda W."/>
            <person name="Hattori M."/>
            <person name="Nakamoto N."/>
            <person name="Caballero S."/>
            <person name="Norman J."/>
            <person name="Olle B."/>
            <person name="Tanoue T."/>
            <person name="Arita M."/>
            <person name="Bucci V."/>
            <person name="Atarashi K."/>
            <person name="Xavier R."/>
            <person name="Honda K."/>
        </authorList>
    </citation>
    <scope>NUCLEOTIDE SEQUENCE [LARGE SCALE GENOMIC DNA]</scope>
    <source>
        <strain evidence="2">k34-0107-D12</strain>
    </source>
</reference>
<dbReference type="Gene3D" id="1.10.3230.30">
    <property type="entry name" value="Phage gp6-like head-tail connector protein"/>
    <property type="match status" value="1"/>
</dbReference>
<dbReference type="InterPro" id="IPR021146">
    <property type="entry name" value="Phage_gp6-like_head-tail"/>
</dbReference>